<protein>
    <submittedName>
        <fullName evidence="1">Uncharacterized protein</fullName>
    </submittedName>
</protein>
<name>A0A521FPH1_9SPHI</name>
<evidence type="ECO:0000313" key="2">
    <source>
        <dbReference type="Proteomes" id="UP000320300"/>
    </source>
</evidence>
<keyword evidence="2" id="KW-1185">Reference proteome</keyword>
<gene>
    <name evidence="1" type="ORF">SAMN06265348_115120</name>
</gene>
<organism evidence="1 2">
    <name type="scientific">Pedobacter westerhofensis</name>
    <dbReference type="NCBI Taxonomy" id="425512"/>
    <lineage>
        <taxon>Bacteria</taxon>
        <taxon>Pseudomonadati</taxon>
        <taxon>Bacteroidota</taxon>
        <taxon>Sphingobacteriia</taxon>
        <taxon>Sphingobacteriales</taxon>
        <taxon>Sphingobacteriaceae</taxon>
        <taxon>Pedobacter</taxon>
    </lineage>
</organism>
<evidence type="ECO:0000313" key="1">
    <source>
        <dbReference type="EMBL" id="SMO98059.1"/>
    </source>
</evidence>
<proteinExistence type="predicted"/>
<reference evidence="1 2" key="1">
    <citation type="submission" date="2017-05" db="EMBL/GenBank/DDBJ databases">
        <authorList>
            <person name="Varghese N."/>
            <person name="Submissions S."/>
        </authorList>
    </citation>
    <scope>NUCLEOTIDE SEQUENCE [LARGE SCALE GENOMIC DNA]</scope>
    <source>
        <strain evidence="1 2">DSM 19036</strain>
    </source>
</reference>
<dbReference type="Proteomes" id="UP000320300">
    <property type="component" value="Unassembled WGS sequence"/>
</dbReference>
<sequence>MLNTIKMENEVEYRNPILIVENMTNESEFEENLGKNNGHKISQSEDILLTLIAEIIVEIILKEEI</sequence>
<dbReference type="AlphaFoldDB" id="A0A521FPH1"/>
<accession>A0A521FPH1</accession>
<dbReference type="EMBL" id="FXTN01000015">
    <property type="protein sequence ID" value="SMO98059.1"/>
    <property type="molecule type" value="Genomic_DNA"/>
</dbReference>